<comment type="caution">
    <text evidence="4">The sequence shown here is derived from an EMBL/GenBank/DDBJ whole genome shotgun (WGS) entry which is preliminary data.</text>
</comment>
<dbReference type="Gene3D" id="3.40.50.720">
    <property type="entry name" value="NAD(P)-binding Rossmann-like Domain"/>
    <property type="match status" value="1"/>
</dbReference>
<proteinExistence type="predicted"/>
<dbReference type="InterPro" id="IPR050463">
    <property type="entry name" value="Gfo/Idh/MocA_oxidrdct_glycsds"/>
</dbReference>
<evidence type="ECO:0000259" key="3">
    <source>
        <dbReference type="Pfam" id="PF22725"/>
    </source>
</evidence>
<dbReference type="PANTHER" id="PTHR43818">
    <property type="entry name" value="BCDNA.GH03377"/>
    <property type="match status" value="1"/>
</dbReference>
<feature type="domain" description="GFO/IDH/MocA-like oxidoreductase" evidence="3">
    <location>
        <begin position="136"/>
        <end position="269"/>
    </location>
</feature>
<dbReference type="Pfam" id="PF01408">
    <property type="entry name" value="GFO_IDH_MocA"/>
    <property type="match status" value="1"/>
</dbReference>
<dbReference type="Gene3D" id="3.30.360.10">
    <property type="entry name" value="Dihydrodipicolinate Reductase, domain 2"/>
    <property type="match status" value="1"/>
</dbReference>
<keyword evidence="5" id="KW-1185">Reference proteome</keyword>
<dbReference type="SUPFAM" id="SSF55347">
    <property type="entry name" value="Glyceraldehyde-3-phosphate dehydrogenase-like, C-terminal domain"/>
    <property type="match status" value="1"/>
</dbReference>
<feature type="domain" description="Gfo/Idh/MocA-like oxidoreductase N-terminal" evidence="2">
    <location>
        <begin position="10"/>
        <end position="123"/>
    </location>
</feature>
<name>A0ABT6ZPK6_9ACTN</name>
<protein>
    <submittedName>
        <fullName evidence="4">Gfo/Idh/MocA family oxidoreductase</fullName>
    </submittedName>
</protein>
<keyword evidence="1" id="KW-0560">Oxidoreductase</keyword>
<evidence type="ECO:0000259" key="2">
    <source>
        <dbReference type="Pfam" id="PF01408"/>
    </source>
</evidence>
<dbReference type="EMBL" id="JANCPR020000003">
    <property type="protein sequence ID" value="MDJ1130983.1"/>
    <property type="molecule type" value="Genomic_DNA"/>
</dbReference>
<dbReference type="InterPro" id="IPR055170">
    <property type="entry name" value="GFO_IDH_MocA-like_dom"/>
</dbReference>
<reference evidence="4 5" key="1">
    <citation type="submission" date="2023-05" db="EMBL/GenBank/DDBJ databases">
        <title>Streptantibioticus silvisoli sp. nov., acidotolerant actinomycetes 1 from pine litter.</title>
        <authorList>
            <person name="Swiecimska M."/>
            <person name="Golinska P."/>
            <person name="Sangal V."/>
            <person name="Wachnowicz B."/>
            <person name="Goodfellow M."/>
        </authorList>
    </citation>
    <scope>NUCLEOTIDE SEQUENCE [LARGE SCALE GENOMIC DNA]</scope>
    <source>
        <strain evidence="4 5">DSM 42109</strain>
    </source>
</reference>
<organism evidence="4 5">
    <name type="scientific">Streptomyces iconiensis</name>
    <dbReference type="NCBI Taxonomy" id="1384038"/>
    <lineage>
        <taxon>Bacteria</taxon>
        <taxon>Bacillati</taxon>
        <taxon>Actinomycetota</taxon>
        <taxon>Actinomycetes</taxon>
        <taxon>Kitasatosporales</taxon>
        <taxon>Streptomycetaceae</taxon>
        <taxon>Streptomyces</taxon>
    </lineage>
</organism>
<evidence type="ECO:0000313" key="5">
    <source>
        <dbReference type="Proteomes" id="UP001214441"/>
    </source>
</evidence>
<evidence type="ECO:0000313" key="4">
    <source>
        <dbReference type="EMBL" id="MDJ1130983.1"/>
    </source>
</evidence>
<dbReference type="Pfam" id="PF22725">
    <property type="entry name" value="GFO_IDH_MocA_C3"/>
    <property type="match status" value="1"/>
</dbReference>
<dbReference type="Proteomes" id="UP001214441">
    <property type="component" value="Unassembled WGS sequence"/>
</dbReference>
<gene>
    <name evidence="4" type="ORF">NMN56_003250</name>
</gene>
<dbReference type="PANTHER" id="PTHR43818:SF11">
    <property type="entry name" value="BCDNA.GH03377"/>
    <property type="match status" value="1"/>
</dbReference>
<dbReference type="SUPFAM" id="SSF51735">
    <property type="entry name" value="NAD(P)-binding Rossmann-fold domains"/>
    <property type="match status" value="1"/>
</dbReference>
<evidence type="ECO:0000256" key="1">
    <source>
        <dbReference type="ARBA" id="ARBA00023002"/>
    </source>
</evidence>
<sequence>MTFSPSAPARVGIIGTGNIFDRYVNGMARFPRLRIAGCADLDHSRAVKAAADHGIAAYDSVEALLSDPDVDIVVNITPPVAHAAVSAQAIRAGKHVYVEKPVAATVAEAAPLTGLAREHGVLFGSAPDTFLGSAAQTARKALDDGVIGEPVGATAFVTHSKAETWHPNPGFLFAPGGGPGLDLGPYYLTSLVNLLGPIATVSGLSRVGAAVREVTSPDRTVDRIQVTTPTHAAAVLGFASGVIGSLQMSFDVWNHHLPFLEIYGTAGTLTIPDPNGFDGDVQVRGNHDSEWTTLPPVFPASGSLDMAVQMLRGKGVDDLAGAVDGAPHRATAELAFHVLEALEAVETSSTTRQVVELTSTVERPAPAAQ</sequence>
<dbReference type="InterPro" id="IPR000683">
    <property type="entry name" value="Gfo/Idh/MocA-like_OxRdtase_N"/>
</dbReference>
<accession>A0ABT6ZPK6</accession>
<dbReference type="InterPro" id="IPR036291">
    <property type="entry name" value="NAD(P)-bd_dom_sf"/>
</dbReference>
<dbReference type="RefSeq" id="WP_274042195.1">
    <property type="nucleotide sequence ID" value="NZ_JANCPR020000003.1"/>
</dbReference>